<feature type="compositionally biased region" description="Basic and acidic residues" evidence="1">
    <location>
        <begin position="84"/>
        <end position="94"/>
    </location>
</feature>
<comment type="caution">
    <text evidence="2">The sequence shown here is derived from an EMBL/GenBank/DDBJ whole genome shotgun (WGS) entry which is preliminary data.</text>
</comment>
<dbReference type="AlphaFoldDB" id="A0AA39IDU2"/>
<accession>A0AA39IDU2</accession>
<feature type="region of interest" description="Disordered" evidence="1">
    <location>
        <begin position="48"/>
        <end position="127"/>
    </location>
</feature>
<proteinExistence type="predicted"/>
<dbReference type="EMBL" id="JAUEPT010000331">
    <property type="protein sequence ID" value="KAK0421721.1"/>
    <property type="molecule type" value="Genomic_DNA"/>
</dbReference>
<organism evidence="2 3">
    <name type="scientific">Armillaria borealis</name>
    <dbReference type="NCBI Taxonomy" id="47425"/>
    <lineage>
        <taxon>Eukaryota</taxon>
        <taxon>Fungi</taxon>
        <taxon>Dikarya</taxon>
        <taxon>Basidiomycota</taxon>
        <taxon>Agaricomycotina</taxon>
        <taxon>Agaricomycetes</taxon>
        <taxon>Agaricomycetidae</taxon>
        <taxon>Agaricales</taxon>
        <taxon>Marasmiineae</taxon>
        <taxon>Physalacriaceae</taxon>
        <taxon>Armillaria</taxon>
    </lineage>
</organism>
<gene>
    <name evidence="2" type="ORF">EV421DRAFT_1871523</name>
</gene>
<protein>
    <submittedName>
        <fullName evidence="2">Uncharacterized protein</fullName>
    </submittedName>
</protein>
<dbReference type="Proteomes" id="UP001175226">
    <property type="component" value="Unassembled WGS sequence"/>
</dbReference>
<keyword evidence="3" id="KW-1185">Reference proteome</keyword>
<feature type="region of interest" description="Disordered" evidence="1">
    <location>
        <begin position="1"/>
        <end position="25"/>
    </location>
</feature>
<reference evidence="2" key="1">
    <citation type="submission" date="2023-06" db="EMBL/GenBank/DDBJ databases">
        <authorList>
            <consortium name="Lawrence Berkeley National Laboratory"/>
            <person name="Ahrendt S."/>
            <person name="Sahu N."/>
            <person name="Indic B."/>
            <person name="Wong-Bajracharya J."/>
            <person name="Merenyi Z."/>
            <person name="Ke H.-M."/>
            <person name="Monk M."/>
            <person name="Kocsube S."/>
            <person name="Drula E."/>
            <person name="Lipzen A."/>
            <person name="Balint B."/>
            <person name="Henrissat B."/>
            <person name="Andreopoulos B."/>
            <person name="Martin F.M."/>
            <person name="Harder C.B."/>
            <person name="Rigling D."/>
            <person name="Ford K.L."/>
            <person name="Foster G.D."/>
            <person name="Pangilinan J."/>
            <person name="Papanicolaou A."/>
            <person name="Barry K."/>
            <person name="LaButti K."/>
            <person name="Viragh M."/>
            <person name="Koriabine M."/>
            <person name="Yan M."/>
            <person name="Riley R."/>
            <person name="Champramary S."/>
            <person name="Plett K.L."/>
            <person name="Tsai I.J."/>
            <person name="Slot J."/>
            <person name="Sipos G."/>
            <person name="Plett J."/>
            <person name="Nagy L.G."/>
            <person name="Grigoriev I.V."/>
        </authorList>
    </citation>
    <scope>NUCLEOTIDE SEQUENCE</scope>
    <source>
        <strain evidence="2">FPL87.14</strain>
    </source>
</reference>
<name>A0AA39IDU2_9AGAR</name>
<evidence type="ECO:0000256" key="1">
    <source>
        <dbReference type="SAM" id="MobiDB-lite"/>
    </source>
</evidence>
<sequence>MLGRVETKVDEVDSRAAKMDAARNRDFKDLAADLKGLDAKVQSCSKTLLATTDVVKDWHDPPRVRRRSPSPDIVEVHAPSQKAARREIDDDAPTRSRSTHHRVPSPPPAAPASSTSTAAPPPAPPTHTPVLYIGPMKWVKSASEVKSVDGWALKSTVTNVLLRHTGNLPTPSRVTLHNEHYAIMHFAQDKGPRLFLDKWRKGSIAEYPRLTVSASPPTG</sequence>
<feature type="compositionally biased region" description="Basic and acidic residues" evidence="1">
    <location>
        <begin position="54"/>
        <end position="63"/>
    </location>
</feature>
<evidence type="ECO:0000313" key="3">
    <source>
        <dbReference type="Proteomes" id="UP001175226"/>
    </source>
</evidence>
<evidence type="ECO:0000313" key="2">
    <source>
        <dbReference type="EMBL" id="KAK0421721.1"/>
    </source>
</evidence>